<keyword evidence="2" id="KW-0812">Transmembrane</keyword>
<reference evidence="4" key="1">
    <citation type="submission" date="2022-11" db="UniProtKB">
        <authorList>
            <consortium name="WormBaseParasite"/>
        </authorList>
    </citation>
    <scope>IDENTIFICATION</scope>
</reference>
<feature type="transmembrane region" description="Helical" evidence="2">
    <location>
        <begin position="33"/>
        <end position="56"/>
    </location>
</feature>
<dbReference type="Proteomes" id="UP000887581">
    <property type="component" value="Unplaced"/>
</dbReference>
<evidence type="ECO:0000256" key="2">
    <source>
        <dbReference type="SAM" id="Phobius"/>
    </source>
</evidence>
<dbReference type="AlphaFoldDB" id="A0A915PYR3"/>
<evidence type="ECO:0000313" key="4">
    <source>
        <dbReference type="WBParaSite" id="sdigi.contig6.g794.t1"/>
    </source>
</evidence>
<feature type="region of interest" description="Disordered" evidence="1">
    <location>
        <begin position="1"/>
        <end position="31"/>
    </location>
</feature>
<dbReference type="WBParaSite" id="sdigi.contig6.g794.t1">
    <property type="protein sequence ID" value="sdigi.contig6.g794.t1"/>
    <property type="gene ID" value="sdigi.contig6.g794"/>
</dbReference>
<keyword evidence="2" id="KW-1133">Transmembrane helix</keyword>
<sequence>MRRETRRRATGQGKGCCHEEHKANNSTHNSETAFNAVVGSVPMFGKVMMMMVIVIVKVMVMVKDESDDADDDHDDVDDDDDSNTSNPSIHLSIRDA</sequence>
<evidence type="ECO:0000313" key="3">
    <source>
        <dbReference type="Proteomes" id="UP000887581"/>
    </source>
</evidence>
<feature type="compositionally biased region" description="Acidic residues" evidence="1">
    <location>
        <begin position="66"/>
        <end position="82"/>
    </location>
</feature>
<accession>A0A915PYR3</accession>
<name>A0A915PYR3_9BILA</name>
<keyword evidence="3" id="KW-1185">Reference proteome</keyword>
<organism evidence="3 4">
    <name type="scientific">Setaria digitata</name>
    <dbReference type="NCBI Taxonomy" id="48799"/>
    <lineage>
        <taxon>Eukaryota</taxon>
        <taxon>Metazoa</taxon>
        <taxon>Ecdysozoa</taxon>
        <taxon>Nematoda</taxon>
        <taxon>Chromadorea</taxon>
        <taxon>Rhabditida</taxon>
        <taxon>Spirurina</taxon>
        <taxon>Spiruromorpha</taxon>
        <taxon>Filarioidea</taxon>
        <taxon>Setariidae</taxon>
        <taxon>Setaria</taxon>
    </lineage>
</organism>
<proteinExistence type="predicted"/>
<feature type="region of interest" description="Disordered" evidence="1">
    <location>
        <begin position="66"/>
        <end position="96"/>
    </location>
</feature>
<keyword evidence="2" id="KW-0472">Membrane</keyword>
<evidence type="ECO:0000256" key="1">
    <source>
        <dbReference type="SAM" id="MobiDB-lite"/>
    </source>
</evidence>
<protein>
    <submittedName>
        <fullName evidence="4">Transmembrane protein</fullName>
    </submittedName>
</protein>